<feature type="compositionally biased region" description="Basic residues" evidence="1">
    <location>
        <begin position="19"/>
        <end position="32"/>
    </location>
</feature>
<name>A0AA36CWY9_9BILA</name>
<accession>A0AA36CWY9</accession>
<feature type="region of interest" description="Disordered" evidence="1">
    <location>
        <begin position="1"/>
        <end position="124"/>
    </location>
</feature>
<comment type="caution">
    <text evidence="2">The sequence shown here is derived from an EMBL/GenBank/DDBJ whole genome shotgun (WGS) entry which is preliminary data.</text>
</comment>
<gene>
    <name evidence="2" type="ORF">MSPICULIGERA_LOCUS13738</name>
</gene>
<protein>
    <submittedName>
        <fullName evidence="2">Uncharacterized protein</fullName>
    </submittedName>
</protein>
<feature type="compositionally biased region" description="Low complexity" evidence="1">
    <location>
        <begin position="80"/>
        <end position="97"/>
    </location>
</feature>
<sequence>MLTPASFSKVPEAETPKASKTKKIRRAPRRVQHSISISTEAPVSSPSARKSHSVSPPMIGCYAGGKSIPLPPTTWIEEFSSASSSTSNNTSDSENSSPEPQPAFLTPKTCRQSARAELSSSPASLGRRMCPLQLISEITAVSIGN</sequence>
<dbReference type="Proteomes" id="UP001177023">
    <property type="component" value="Unassembled WGS sequence"/>
</dbReference>
<feature type="non-terminal residue" evidence="2">
    <location>
        <position position="145"/>
    </location>
</feature>
<dbReference type="AlphaFoldDB" id="A0AA36CWY9"/>
<dbReference type="EMBL" id="CATQJA010002637">
    <property type="protein sequence ID" value="CAJ0575427.1"/>
    <property type="molecule type" value="Genomic_DNA"/>
</dbReference>
<organism evidence="2 3">
    <name type="scientific">Mesorhabditis spiculigera</name>
    <dbReference type="NCBI Taxonomy" id="96644"/>
    <lineage>
        <taxon>Eukaryota</taxon>
        <taxon>Metazoa</taxon>
        <taxon>Ecdysozoa</taxon>
        <taxon>Nematoda</taxon>
        <taxon>Chromadorea</taxon>
        <taxon>Rhabditida</taxon>
        <taxon>Rhabditina</taxon>
        <taxon>Rhabditomorpha</taxon>
        <taxon>Rhabditoidea</taxon>
        <taxon>Rhabditidae</taxon>
        <taxon>Mesorhabditinae</taxon>
        <taxon>Mesorhabditis</taxon>
    </lineage>
</organism>
<evidence type="ECO:0000313" key="3">
    <source>
        <dbReference type="Proteomes" id="UP001177023"/>
    </source>
</evidence>
<evidence type="ECO:0000256" key="1">
    <source>
        <dbReference type="SAM" id="MobiDB-lite"/>
    </source>
</evidence>
<proteinExistence type="predicted"/>
<feature type="compositionally biased region" description="Polar residues" evidence="1">
    <location>
        <begin position="33"/>
        <end position="48"/>
    </location>
</feature>
<keyword evidence="3" id="KW-1185">Reference proteome</keyword>
<evidence type="ECO:0000313" key="2">
    <source>
        <dbReference type="EMBL" id="CAJ0575427.1"/>
    </source>
</evidence>
<reference evidence="2" key="1">
    <citation type="submission" date="2023-06" db="EMBL/GenBank/DDBJ databases">
        <authorList>
            <person name="Delattre M."/>
        </authorList>
    </citation>
    <scope>NUCLEOTIDE SEQUENCE</scope>
    <source>
        <strain evidence="2">AF72</strain>
    </source>
</reference>